<name>A0A2L2T6V1_9HYPO</name>
<dbReference type="EMBL" id="LN649232">
    <property type="protein sequence ID" value="CEI42039.1"/>
    <property type="molecule type" value="Genomic_DNA"/>
</dbReference>
<keyword evidence="1" id="KW-1133">Transmembrane helix</keyword>
<dbReference type="AlphaFoldDB" id="A0A2L2T6V1"/>
<evidence type="ECO:0000313" key="3">
    <source>
        <dbReference type="EMBL" id="CEI42039.1"/>
    </source>
</evidence>
<dbReference type="Pfam" id="PF20246">
    <property type="entry name" value="DUF6601"/>
    <property type="match status" value="1"/>
</dbReference>
<sequence length="482" mass="55872">MNTMNDSAVKVPALTTPFSVASSIVDLTQLVLPAAIRGDRRTPTIMPTQNMELFLTTELRTPKLDKLHDYLWLAGLPLPARPLQRQKIMNRDIYLTEQPDEHMVWHQTKLLIKPLPGFLLCHAFWTQHLCSDPALHRSATGLLLSYCWLIGHRSDFDMAQTVRLIPDDMEWPIWSAFMKDFLRNIDIDSLAQVDRRYQYGELRLSRLNSMTRFLPCMWSYENLVYGHISTSTWYQAFFERNFAWLLAAFVYISVILSAMQVGLATEQLNGSQSFKNLSYGGALLAISAALLGIGIMWLVCVASRLTKSLLMQEQLTLSTSIIIHLLLKLSLLISMSLECFYRVEDEDSQARFRTGKGVLAGDVKSRVDFWLSRNNMRVLLRRYFCYHINWSNRHKTPFISTYVKYEAAYEEALRRESRGKKNVIIVFIDLSRADHRLEYRNARRLAESLGCWIPRKAWNNSEFEYVFLHRIPACAIVKIIRL</sequence>
<dbReference type="STRING" id="56646.A0A2L2T6V1"/>
<evidence type="ECO:0000313" key="4">
    <source>
        <dbReference type="Proteomes" id="UP000245910"/>
    </source>
</evidence>
<keyword evidence="1" id="KW-0472">Membrane</keyword>
<dbReference type="Pfam" id="PF24494">
    <property type="entry name" value="DUF7587"/>
    <property type="match status" value="1"/>
</dbReference>
<evidence type="ECO:0000256" key="1">
    <source>
        <dbReference type="SAM" id="Phobius"/>
    </source>
</evidence>
<keyword evidence="4" id="KW-1185">Reference proteome</keyword>
<dbReference type="PANTHER" id="PTHR34414:SF1">
    <property type="entry name" value="SUBTILISIN-LIKE SERINE PROTEASE"/>
    <property type="match status" value="1"/>
</dbReference>
<dbReference type="PANTHER" id="PTHR34414">
    <property type="entry name" value="HET DOMAIN-CONTAINING PROTEIN-RELATED"/>
    <property type="match status" value="1"/>
</dbReference>
<protein>
    <recommendedName>
        <fullName evidence="2">DUF7587 domain-containing protein</fullName>
    </recommendedName>
</protein>
<organism evidence="3 4">
    <name type="scientific">Fusarium venenatum</name>
    <dbReference type="NCBI Taxonomy" id="56646"/>
    <lineage>
        <taxon>Eukaryota</taxon>
        <taxon>Fungi</taxon>
        <taxon>Dikarya</taxon>
        <taxon>Ascomycota</taxon>
        <taxon>Pezizomycotina</taxon>
        <taxon>Sordariomycetes</taxon>
        <taxon>Hypocreomycetidae</taxon>
        <taxon>Hypocreales</taxon>
        <taxon>Nectriaceae</taxon>
        <taxon>Fusarium</taxon>
    </lineage>
</organism>
<proteinExistence type="predicted"/>
<keyword evidence="1" id="KW-0812">Transmembrane</keyword>
<reference evidence="4" key="1">
    <citation type="submission" date="2014-10" db="EMBL/GenBank/DDBJ databases">
        <authorList>
            <person name="King R."/>
        </authorList>
    </citation>
    <scope>NUCLEOTIDE SEQUENCE [LARGE SCALE GENOMIC DNA]</scope>
    <source>
        <strain evidence="4">A3/5</strain>
    </source>
</reference>
<feature type="transmembrane region" description="Helical" evidence="1">
    <location>
        <begin position="242"/>
        <end position="263"/>
    </location>
</feature>
<feature type="domain" description="DUF7587" evidence="2">
    <location>
        <begin position="339"/>
        <end position="480"/>
    </location>
</feature>
<dbReference type="Proteomes" id="UP000245910">
    <property type="component" value="Chromosome IIII"/>
</dbReference>
<feature type="transmembrane region" description="Helical" evidence="1">
    <location>
        <begin position="283"/>
        <end position="303"/>
    </location>
</feature>
<accession>A0A2L2T6V1</accession>
<evidence type="ECO:0000259" key="2">
    <source>
        <dbReference type="Pfam" id="PF24494"/>
    </source>
</evidence>
<dbReference type="InterPro" id="IPR046536">
    <property type="entry name" value="DUF6601"/>
</dbReference>
<dbReference type="InterPro" id="IPR056009">
    <property type="entry name" value="DUF7587"/>
</dbReference>